<dbReference type="InterPro" id="IPR029058">
    <property type="entry name" value="AB_hydrolase_fold"/>
</dbReference>
<evidence type="ECO:0000313" key="3">
    <source>
        <dbReference type="EMBL" id="RPB16583.1"/>
    </source>
</evidence>
<dbReference type="PANTHER" id="PTHR17630:SF80">
    <property type="entry name" value="DIENELACTONE HYDROLASE DOMAIN-CONTAINING PROTEIN"/>
    <property type="match status" value="1"/>
</dbReference>
<accession>A0A3N4L191</accession>
<dbReference type="SUPFAM" id="SSF53474">
    <property type="entry name" value="alpha/beta-Hydrolases"/>
    <property type="match status" value="1"/>
</dbReference>
<dbReference type="EMBL" id="ML119108">
    <property type="protein sequence ID" value="RPB16583.1"/>
    <property type="molecule type" value="Genomic_DNA"/>
</dbReference>
<dbReference type="STRING" id="1392247.A0A3N4L191"/>
<keyword evidence="3" id="KW-0378">Hydrolase</keyword>
<proteinExistence type="predicted"/>
<protein>
    <submittedName>
        <fullName evidence="3">Dienelactone hydrolase</fullName>
    </submittedName>
</protein>
<dbReference type="OrthoDB" id="1393670at2759"/>
<dbReference type="InParanoid" id="A0A3N4L191"/>
<organism evidence="3 4">
    <name type="scientific">Morchella conica CCBAS932</name>
    <dbReference type="NCBI Taxonomy" id="1392247"/>
    <lineage>
        <taxon>Eukaryota</taxon>
        <taxon>Fungi</taxon>
        <taxon>Dikarya</taxon>
        <taxon>Ascomycota</taxon>
        <taxon>Pezizomycotina</taxon>
        <taxon>Pezizomycetes</taxon>
        <taxon>Pezizales</taxon>
        <taxon>Morchellaceae</taxon>
        <taxon>Morchella</taxon>
    </lineage>
</organism>
<reference evidence="3 4" key="1">
    <citation type="journal article" date="2018" name="Nat. Ecol. Evol.">
        <title>Pezizomycetes genomes reveal the molecular basis of ectomycorrhizal truffle lifestyle.</title>
        <authorList>
            <person name="Murat C."/>
            <person name="Payen T."/>
            <person name="Noel B."/>
            <person name="Kuo A."/>
            <person name="Morin E."/>
            <person name="Chen J."/>
            <person name="Kohler A."/>
            <person name="Krizsan K."/>
            <person name="Balestrini R."/>
            <person name="Da Silva C."/>
            <person name="Montanini B."/>
            <person name="Hainaut M."/>
            <person name="Levati E."/>
            <person name="Barry K.W."/>
            <person name="Belfiori B."/>
            <person name="Cichocki N."/>
            <person name="Clum A."/>
            <person name="Dockter R.B."/>
            <person name="Fauchery L."/>
            <person name="Guy J."/>
            <person name="Iotti M."/>
            <person name="Le Tacon F."/>
            <person name="Lindquist E.A."/>
            <person name="Lipzen A."/>
            <person name="Malagnac F."/>
            <person name="Mello A."/>
            <person name="Molinier V."/>
            <person name="Miyauchi S."/>
            <person name="Poulain J."/>
            <person name="Riccioni C."/>
            <person name="Rubini A."/>
            <person name="Sitrit Y."/>
            <person name="Splivallo R."/>
            <person name="Traeger S."/>
            <person name="Wang M."/>
            <person name="Zifcakova L."/>
            <person name="Wipf D."/>
            <person name="Zambonelli A."/>
            <person name="Paolocci F."/>
            <person name="Nowrousian M."/>
            <person name="Ottonello S."/>
            <person name="Baldrian P."/>
            <person name="Spatafora J.W."/>
            <person name="Henrissat B."/>
            <person name="Nagy L.G."/>
            <person name="Aury J.M."/>
            <person name="Wincker P."/>
            <person name="Grigoriev I.V."/>
            <person name="Bonfante P."/>
            <person name="Martin F.M."/>
        </authorList>
    </citation>
    <scope>NUCLEOTIDE SEQUENCE [LARGE SCALE GENOMIC DNA]</scope>
    <source>
        <strain evidence="3 4">CCBAS932</strain>
    </source>
</reference>
<evidence type="ECO:0000259" key="2">
    <source>
        <dbReference type="Pfam" id="PF01738"/>
    </source>
</evidence>
<gene>
    <name evidence="3" type="ORF">P167DRAFT_602331</name>
</gene>
<keyword evidence="4" id="KW-1185">Reference proteome</keyword>
<dbReference type="PANTHER" id="PTHR17630">
    <property type="entry name" value="DIENELACTONE HYDROLASE"/>
    <property type="match status" value="1"/>
</dbReference>
<dbReference type="Pfam" id="PF01738">
    <property type="entry name" value="DLH"/>
    <property type="match status" value="1"/>
</dbReference>
<dbReference type="AlphaFoldDB" id="A0A3N4L191"/>
<dbReference type="GO" id="GO:0016787">
    <property type="term" value="F:hydrolase activity"/>
    <property type="evidence" value="ECO:0007669"/>
    <property type="project" value="UniProtKB-KW"/>
</dbReference>
<evidence type="ECO:0000313" key="4">
    <source>
        <dbReference type="Proteomes" id="UP000277580"/>
    </source>
</evidence>
<dbReference type="Gene3D" id="3.40.50.1820">
    <property type="entry name" value="alpha/beta hydrolase"/>
    <property type="match status" value="1"/>
</dbReference>
<feature type="region of interest" description="Disordered" evidence="1">
    <location>
        <begin position="1"/>
        <end position="47"/>
    </location>
</feature>
<evidence type="ECO:0000256" key="1">
    <source>
        <dbReference type="SAM" id="MobiDB-lite"/>
    </source>
</evidence>
<feature type="compositionally biased region" description="Polar residues" evidence="1">
    <location>
        <begin position="1"/>
        <end position="12"/>
    </location>
</feature>
<name>A0A3N4L191_9PEZI</name>
<feature type="domain" description="Dienelactone hydrolase" evidence="2">
    <location>
        <begin position="78"/>
        <end position="299"/>
    </location>
</feature>
<sequence length="300" mass="32995">MSGIATQDSVPQDLSGELTPPYSKHGSSASRIGDHCANDPPLDPSVKSSGEIVKLAETDIYISKPSDLESQGTCLLLLLTNGVGVNSVANQLQADHFAREGYFVTMPDLFEGDPAPNASTVTSHVESQELLEQIKFKAAEGIKGFMIDMWLARHTPEKTMPIIEKVLAAIKEEYGDKNYTVSLGTYVVGYCFGGKYALRLAATDLIIAGAVAHGTLVSKEDIINIRKPVSFACVENDNFFPDDLREEGQKFLQENNIEHEMRVYEGVPHGFGVYGSYSEEHIKAAQKQVFRQFLDFMSKH</sequence>
<dbReference type="Proteomes" id="UP000277580">
    <property type="component" value="Unassembled WGS sequence"/>
</dbReference>
<dbReference type="InterPro" id="IPR002925">
    <property type="entry name" value="Dienelactn_hydro"/>
</dbReference>